<evidence type="ECO:0000256" key="7">
    <source>
        <dbReference type="ARBA" id="ARBA00047899"/>
    </source>
</evidence>
<dbReference type="GO" id="GO:0005737">
    <property type="term" value="C:cytoplasm"/>
    <property type="evidence" value="ECO:0007669"/>
    <property type="project" value="TreeGrafter"/>
</dbReference>
<dbReference type="PROSITE" id="PS00107">
    <property type="entry name" value="PROTEIN_KINASE_ATP"/>
    <property type="match status" value="1"/>
</dbReference>
<dbReference type="AlphaFoldDB" id="A0A6P7H5T4"/>
<keyword evidence="3" id="KW-0808">Transferase</keyword>
<evidence type="ECO:0000256" key="9">
    <source>
        <dbReference type="PROSITE-ProRule" id="PRU10141"/>
    </source>
</evidence>
<dbReference type="GO" id="GO:0005524">
    <property type="term" value="F:ATP binding"/>
    <property type="evidence" value="ECO:0007669"/>
    <property type="project" value="UniProtKB-UniRule"/>
</dbReference>
<evidence type="ECO:0000256" key="8">
    <source>
        <dbReference type="ARBA" id="ARBA00048679"/>
    </source>
</evidence>
<evidence type="ECO:0000256" key="2">
    <source>
        <dbReference type="ARBA" id="ARBA00022527"/>
    </source>
</evidence>
<dbReference type="InterPro" id="IPR000719">
    <property type="entry name" value="Prot_kinase_dom"/>
</dbReference>
<sequence>MVRFLALKGFYEVERTIGCGGFAKVKLATHLATGEKVAIKIMDKALLGADLARVKLEISALKTVSHENICKLYEVIETETHMFIVMEYCSGGELFDHIVEKNRLTESESRMFFRQIVSAVAYLHSLGYAHRDLKPVSETYFGK</sequence>
<feature type="binding site" evidence="9">
    <location>
        <position position="40"/>
    </location>
    <ligand>
        <name>ATP</name>
        <dbReference type="ChEBI" id="CHEBI:30616"/>
    </ligand>
</feature>
<evidence type="ECO:0000256" key="6">
    <source>
        <dbReference type="ARBA" id="ARBA00022840"/>
    </source>
</evidence>
<dbReference type="FunFam" id="1.10.510.10:FF:000571">
    <property type="entry name" value="Maternal embryonic leucine zipper kinase"/>
    <property type="match status" value="1"/>
</dbReference>
<dbReference type="GO" id="GO:0035556">
    <property type="term" value="P:intracellular signal transduction"/>
    <property type="evidence" value="ECO:0007669"/>
    <property type="project" value="TreeGrafter"/>
</dbReference>
<evidence type="ECO:0000256" key="5">
    <source>
        <dbReference type="ARBA" id="ARBA00022777"/>
    </source>
</evidence>
<gene>
    <name evidence="11" type="primary">LOC114346538</name>
</gene>
<dbReference type="RefSeq" id="XP_028153078.1">
    <property type="nucleotide sequence ID" value="XM_028297277.1"/>
</dbReference>
<accession>A0A6P7H5T4</accession>
<dbReference type="PANTHER" id="PTHR24346">
    <property type="entry name" value="MAP/MICROTUBULE AFFINITY-REGULATING KINASE"/>
    <property type="match status" value="1"/>
</dbReference>
<dbReference type="GO" id="GO:0004674">
    <property type="term" value="F:protein serine/threonine kinase activity"/>
    <property type="evidence" value="ECO:0007669"/>
    <property type="project" value="UniProtKB-KW"/>
</dbReference>
<dbReference type="FunFam" id="3.30.200.20:FF:000003">
    <property type="entry name" value="Non-specific serine/threonine protein kinase"/>
    <property type="match status" value="1"/>
</dbReference>
<comment type="catalytic activity">
    <reaction evidence="8">
        <text>L-seryl-[protein] + ATP = O-phospho-L-seryl-[protein] + ADP + H(+)</text>
        <dbReference type="Rhea" id="RHEA:17989"/>
        <dbReference type="Rhea" id="RHEA-COMP:9863"/>
        <dbReference type="Rhea" id="RHEA-COMP:11604"/>
        <dbReference type="ChEBI" id="CHEBI:15378"/>
        <dbReference type="ChEBI" id="CHEBI:29999"/>
        <dbReference type="ChEBI" id="CHEBI:30616"/>
        <dbReference type="ChEBI" id="CHEBI:83421"/>
        <dbReference type="ChEBI" id="CHEBI:456216"/>
        <dbReference type="EC" id="2.7.11.1"/>
    </reaction>
</comment>
<evidence type="ECO:0000259" key="10">
    <source>
        <dbReference type="PROSITE" id="PS50011"/>
    </source>
</evidence>
<keyword evidence="2" id="KW-0723">Serine/threonine-protein kinase</keyword>
<dbReference type="InterPro" id="IPR017441">
    <property type="entry name" value="Protein_kinase_ATP_BS"/>
</dbReference>
<protein>
    <recommendedName>
        <fullName evidence="1">non-specific serine/threonine protein kinase</fullName>
        <ecNumber evidence="1">2.7.11.1</ecNumber>
    </recommendedName>
</protein>
<keyword evidence="4 9" id="KW-0547">Nucleotide-binding</keyword>
<evidence type="ECO:0000313" key="11">
    <source>
        <dbReference type="RefSeq" id="XP_028153078.1"/>
    </source>
</evidence>
<evidence type="ECO:0000256" key="1">
    <source>
        <dbReference type="ARBA" id="ARBA00012513"/>
    </source>
</evidence>
<dbReference type="EC" id="2.7.11.1" evidence="1"/>
<reference evidence="11" key="1">
    <citation type="submission" date="2025-08" db="UniProtKB">
        <authorList>
            <consortium name="RefSeq"/>
        </authorList>
    </citation>
    <scope>IDENTIFICATION</scope>
    <source>
        <tissue evidence="11">Whole insect</tissue>
    </source>
</reference>
<dbReference type="Gene3D" id="1.10.510.10">
    <property type="entry name" value="Transferase(Phosphotransferase) domain 1"/>
    <property type="match status" value="1"/>
</dbReference>
<dbReference type="InterPro" id="IPR011009">
    <property type="entry name" value="Kinase-like_dom_sf"/>
</dbReference>
<dbReference type="InParanoid" id="A0A6P7H5T4"/>
<organism evidence="11">
    <name type="scientific">Diabrotica virgifera virgifera</name>
    <name type="common">western corn rootworm</name>
    <dbReference type="NCBI Taxonomy" id="50390"/>
    <lineage>
        <taxon>Eukaryota</taxon>
        <taxon>Metazoa</taxon>
        <taxon>Ecdysozoa</taxon>
        <taxon>Arthropoda</taxon>
        <taxon>Hexapoda</taxon>
        <taxon>Insecta</taxon>
        <taxon>Pterygota</taxon>
        <taxon>Neoptera</taxon>
        <taxon>Endopterygota</taxon>
        <taxon>Coleoptera</taxon>
        <taxon>Polyphaga</taxon>
        <taxon>Cucujiformia</taxon>
        <taxon>Chrysomeloidea</taxon>
        <taxon>Chrysomelidae</taxon>
        <taxon>Galerucinae</taxon>
        <taxon>Diabroticina</taxon>
        <taxon>Diabroticites</taxon>
        <taxon>Diabrotica</taxon>
    </lineage>
</organism>
<comment type="catalytic activity">
    <reaction evidence="7">
        <text>L-threonyl-[protein] + ATP = O-phospho-L-threonyl-[protein] + ADP + H(+)</text>
        <dbReference type="Rhea" id="RHEA:46608"/>
        <dbReference type="Rhea" id="RHEA-COMP:11060"/>
        <dbReference type="Rhea" id="RHEA-COMP:11605"/>
        <dbReference type="ChEBI" id="CHEBI:15378"/>
        <dbReference type="ChEBI" id="CHEBI:30013"/>
        <dbReference type="ChEBI" id="CHEBI:30616"/>
        <dbReference type="ChEBI" id="CHEBI:61977"/>
        <dbReference type="ChEBI" id="CHEBI:456216"/>
        <dbReference type="EC" id="2.7.11.1"/>
    </reaction>
</comment>
<dbReference type="Pfam" id="PF00069">
    <property type="entry name" value="Pkinase"/>
    <property type="match status" value="1"/>
</dbReference>
<feature type="domain" description="Protein kinase" evidence="10">
    <location>
        <begin position="11"/>
        <end position="143"/>
    </location>
</feature>
<keyword evidence="5" id="KW-0418">Kinase</keyword>
<dbReference type="PROSITE" id="PS50011">
    <property type="entry name" value="PROTEIN_KINASE_DOM"/>
    <property type="match status" value="1"/>
</dbReference>
<proteinExistence type="predicted"/>
<dbReference type="PANTHER" id="PTHR24346:SF30">
    <property type="entry name" value="MATERNAL EMBRYONIC LEUCINE ZIPPER KINASE"/>
    <property type="match status" value="1"/>
</dbReference>
<name>A0A6P7H5T4_DIAVI</name>
<dbReference type="SUPFAM" id="SSF56112">
    <property type="entry name" value="Protein kinase-like (PK-like)"/>
    <property type="match status" value="1"/>
</dbReference>
<evidence type="ECO:0000256" key="4">
    <source>
        <dbReference type="ARBA" id="ARBA00022741"/>
    </source>
</evidence>
<keyword evidence="6 9" id="KW-0067">ATP-binding</keyword>
<evidence type="ECO:0000256" key="3">
    <source>
        <dbReference type="ARBA" id="ARBA00022679"/>
    </source>
</evidence>